<dbReference type="EMBL" id="AP024202">
    <property type="protein sequence ID" value="BCN92774.1"/>
    <property type="molecule type" value="Genomic_DNA"/>
</dbReference>
<name>A0ABM7MBT6_9GAMM</name>
<dbReference type="CDD" id="cd00085">
    <property type="entry name" value="HNHc"/>
    <property type="match status" value="1"/>
</dbReference>
<reference evidence="2" key="1">
    <citation type="journal article" date="2022" name="Arch. Microbiol.">
        <title>Thiomicrorhabdus immobilis sp. nov., a mesophilic sulfur-oxidizing bacterium isolated from sediment of a brackish lake in northern Japan.</title>
        <authorList>
            <person name="Kojima H."/>
            <person name="Mochizuki J."/>
            <person name="Kanda M."/>
            <person name="Watanabe T."/>
            <person name="Fukui M."/>
        </authorList>
    </citation>
    <scope>NUCLEOTIDE SEQUENCE</scope>
    <source>
        <strain evidence="2">Am19</strain>
    </source>
</reference>
<dbReference type="InterPro" id="IPR003615">
    <property type="entry name" value="HNH_nuc"/>
</dbReference>
<dbReference type="InterPro" id="IPR002711">
    <property type="entry name" value="HNH"/>
</dbReference>
<accession>A0ABM7MBT6</accession>
<keyword evidence="3" id="KW-1185">Reference proteome</keyword>
<gene>
    <name evidence="2" type="ORF">THMIRHAM_05590</name>
</gene>
<dbReference type="RefSeq" id="WP_237262984.1">
    <property type="nucleotide sequence ID" value="NZ_AP024202.1"/>
</dbReference>
<sequence length="200" mass="23345">MAKIRFTPAEVNILRQASALGHKAGWTLSALTPIKRAIKSQKQRWQADICCYCQRDIHSEFNMVLDIEHIIPKHFSLRHMFTMKNLAVACKRCNMQIKNKGTSFLTTQNLPRSPFKSSYYKFVHPNLDRIEAHILREVSQSGRARIVKYRIPLQSAKGKFTYNYFKLKDFELDAADSAQGRRKKRIKNKNVEEAFEKLQQ</sequence>
<feature type="domain" description="HNH" evidence="1">
    <location>
        <begin position="50"/>
        <end position="99"/>
    </location>
</feature>
<dbReference type="Proteomes" id="UP001054820">
    <property type="component" value="Chromosome"/>
</dbReference>
<proteinExistence type="predicted"/>
<evidence type="ECO:0000313" key="3">
    <source>
        <dbReference type="Proteomes" id="UP001054820"/>
    </source>
</evidence>
<evidence type="ECO:0000313" key="2">
    <source>
        <dbReference type="EMBL" id="BCN92774.1"/>
    </source>
</evidence>
<protein>
    <recommendedName>
        <fullName evidence="1">HNH domain-containing protein</fullName>
    </recommendedName>
</protein>
<dbReference type="Pfam" id="PF01844">
    <property type="entry name" value="HNH"/>
    <property type="match status" value="1"/>
</dbReference>
<evidence type="ECO:0000259" key="1">
    <source>
        <dbReference type="Pfam" id="PF01844"/>
    </source>
</evidence>
<dbReference type="Gene3D" id="1.10.30.50">
    <property type="match status" value="1"/>
</dbReference>
<organism evidence="2 3">
    <name type="scientific">Thiomicrorhabdus immobilis</name>
    <dbReference type="NCBI Taxonomy" id="2791037"/>
    <lineage>
        <taxon>Bacteria</taxon>
        <taxon>Pseudomonadati</taxon>
        <taxon>Pseudomonadota</taxon>
        <taxon>Gammaproteobacteria</taxon>
        <taxon>Thiotrichales</taxon>
        <taxon>Piscirickettsiaceae</taxon>
        <taxon>Thiomicrorhabdus</taxon>
    </lineage>
</organism>